<sequence length="584" mass="66793">MGRNASAKRKASDIDLTGIGAYESLMTHLQQRLDPFGVMTSIINAQAAWMMHPQELTREVRRMSGDVLALQTHLMRRALGMPSTDVIKPHADDARFADPVWDDVPTWDIIKESYLSFTHRLEDMLYETPGLSEKERRRAAFWVRKWLNAMAPTNFFITNPVAIRKAAETKGESLKQGFNNLMRDVRAKNILMVERDAFTVGVDLATTPGQVVFRNRLVELIHYTPTTDKVHKTPIVIVMPWINKFYILDLTAKKSMVKYLTDQGYSVFITSWKNPTAEMAGVRFDDYLQEGVDQVVSTVCELCKVPKVHLTGYCIGGTLVATYMAWACRHYGEKKIPVAHWTLFTTLTDFSKPGDIEVFIDEAAIRALEKKMAETGYLDGSDMASSFRLLRSNSLVWHFFEKSYLFGEPLPAFNVLFWNMDTTRMPAAMHSFYLREMYLHNNLMKRDALTIADEPIDLDRITQPLYAVSAEDDHIVPWSQAYRIHKYINVTAPVRFVLSTSGHIFSIVNPVVEPPKQGFWVAEPERNEHFEHWFARSEKRSGTWWEDWLAWLSPQCGPMVKPPCAEAGSFPDLGPAPGIYVFEK</sequence>
<keyword evidence="1" id="KW-0808">Transferase</keyword>
<dbReference type="InterPro" id="IPR051321">
    <property type="entry name" value="PHA/PHB_synthase"/>
</dbReference>
<accession>A0A1A8XKP2</accession>
<evidence type="ECO:0000313" key="5">
    <source>
        <dbReference type="Proteomes" id="UP000199600"/>
    </source>
</evidence>
<evidence type="ECO:0000256" key="2">
    <source>
        <dbReference type="ARBA" id="ARBA00023315"/>
    </source>
</evidence>
<evidence type="ECO:0000313" key="4">
    <source>
        <dbReference type="EMBL" id="SBT04513.1"/>
    </source>
</evidence>
<dbReference type="RefSeq" id="WP_425393993.1">
    <property type="nucleotide sequence ID" value="NZ_FLQY01000035.1"/>
</dbReference>
<dbReference type="AlphaFoldDB" id="A0A1A8XKP2"/>
<keyword evidence="4" id="KW-0378">Hydrolase</keyword>
<keyword evidence="2" id="KW-0012">Acyltransferase</keyword>
<dbReference type="PANTHER" id="PTHR36837">
    <property type="entry name" value="POLY(3-HYDROXYALKANOATE) POLYMERASE SUBUNIT PHAC"/>
    <property type="match status" value="1"/>
</dbReference>
<organism evidence="4 5">
    <name type="scientific">Candidatus Propionivibrio aalborgensis</name>
    <dbReference type="NCBI Taxonomy" id="1860101"/>
    <lineage>
        <taxon>Bacteria</taxon>
        <taxon>Pseudomonadati</taxon>
        <taxon>Pseudomonadota</taxon>
        <taxon>Betaproteobacteria</taxon>
        <taxon>Rhodocyclales</taxon>
        <taxon>Rhodocyclaceae</taxon>
        <taxon>Propionivibrio</taxon>
    </lineage>
</organism>
<evidence type="ECO:0000259" key="3">
    <source>
        <dbReference type="Pfam" id="PF07167"/>
    </source>
</evidence>
<name>A0A1A8XKP2_9RHOO</name>
<dbReference type="GO" id="GO:0016746">
    <property type="term" value="F:acyltransferase activity"/>
    <property type="evidence" value="ECO:0007669"/>
    <property type="project" value="UniProtKB-KW"/>
</dbReference>
<feature type="domain" description="Poly-beta-hydroxybutyrate polymerase N-terminal" evidence="3">
    <location>
        <begin position="93"/>
        <end position="260"/>
    </location>
</feature>
<gene>
    <name evidence="4" type="ORF">PROAA_130029</name>
</gene>
<dbReference type="InterPro" id="IPR010941">
    <property type="entry name" value="PhaC_N"/>
</dbReference>
<reference evidence="4 5" key="1">
    <citation type="submission" date="2016-06" db="EMBL/GenBank/DDBJ databases">
        <authorList>
            <person name="Kjaerup R.B."/>
            <person name="Dalgaard T.S."/>
            <person name="Juul-Madsen H.R."/>
        </authorList>
    </citation>
    <scope>NUCLEOTIDE SEQUENCE [LARGE SCALE GENOMIC DNA]</scope>
    <source>
        <strain evidence="4">2</strain>
    </source>
</reference>
<evidence type="ECO:0000256" key="1">
    <source>
        <dbReference type="ARBA" id="ARBA00022679"/>
    </source>
</evidence>
<dbReference type="GO" id="GO:0016787">
    <property type="term" value="F:hydrolase activity"/>
    <property type="evidence" value="ECO:0007669"/>
    <property type="project" value="UniProtKB-KW"/>
</dbReference>
<dbReference type="Gene3D" id="3.40.50.1820">
    <property type="entry name" value="alpha/beta hydrolase"/>
    <property type="match status" value="1"/>
</dbReference>
<protein>
    <submittedName>
        <fullName evidence="4">Alpha/beta hydrolase fold:Poly-beta-hydroxybutyrate polymerase, N-terminal</fullName>
    </submittedName>
</protein>
<dbReference type="Pfam" id="PF07167">
    <property type="entry name" value="PhaC_N"/>
    <property type="match status" value="1"/>
</dbReference>
<keyword evidence="5" id="KW-1185">Reference proteome</keyword>
<dbReference type="InterPro" id="IPR029058">
    <property type="entry name" value="AB_hydrolase_fold"/>
</dbReference>
<dbReference type="SUPFAM" id="SSF53474">
    <property type="entry name" value="alpha/beta-Hydrolases"/>
    <property type="match status" value="1"/>
</dbReference>
<dbReference type="Proteomes" id="UP000199600">
    <property type="component" value="Unassembled WGS sequence"/>
</dbReference>
<dbReference type="PANTHER" id="PTHR36837:SF5">
    <property type="entry name" value="POLY-3-HYDROXYBUTYRATE SYNTHASE"/>
    <property type="match status" value="1"/>
</dbReference>
<dbReference type="EMBL" id="FLQY01000035">
    <property type="protein sequence ID" value="SBT04513.1"/>
    <property type="molecule type" value="Genomic_DNA"/>
</dbReference>
<proteinExistence type="predicted"/>
<dbReference type="GO" id="GO:0042619">
    <property type="term" value="P:poly-hydroxybutyrate biosynthetic process"/>
    <property type="evidence" value="ECO:0007669"/>
    <property type="project" value="InterPro"/>
</dbReference>